<evidence type="ECO:0000313" key="1">
    <source>
        <dbReference type="EMBL" id="WDF81822.1"/>
    </source>
</evidence>
<dbReference type="Proteomes" id="UP001220377">
    <property type="component" value="Chromosome"/>
</dbReference>
<accession>A0ABY7WNQ2</accession>
<dbReference type="InterPro" id="IPR006448">
    <property type="entry name" value="Phage_term_ssu_P27"/>
</dbReference>
<proteinExistence type="predicted"/>
<keyword evidence="2" id="KW-1185">Reference proteome</keyword>
<dbReference type="RefSeq" id="WP_274258836.1">
    <property type="nucleotide sequence ID" value="NZ_CP117884.1"/>
</dbReference>
<evidence type="ECO:0000313" key="2">
    <source>
        <dbReference type="Proteomes" id="UP001220377"/>
    </source>
</evidence>
<name>A0ABY7WNQ2_9LACO</name>
<reference evidence="1 2" key="1">
    <citation type="submission" date="2023-02" db="EMBL/GenBank/DDBJ databases">
        <title>Genome sequence of Lacticaseibacillus sp. KACC 23028.</title>
        <authorList>
            <person name="Kim S."/>
            <person name="Heo J."/>
            <person name="Kwon S.-W."/>
        </authorList>
    </citation>
    <scope>NUCLEOTIDE SEQUENCE [LARGE SCALE GENOMIC DNA]</scope>
    <source>
        <strain evidence="1 2">KACC 23028</strain>
    </source>
</reference>
<dbReference type="EMBL" id="CP117884">
    <property type="protein sequence ID" value="WDF81822.1"/>
    <property type="molecule type" value="Genomic_DNA"/>
</dbReference>
<dbReference type="Pfam" id="PF05119">
    <property type="entry name" value="Terminase_4"/>
    <property type="match status" value="1"/>
</dbReference>
<gene>
    <name evidence="1" type="ORF">PQ472_07770</name>
</gene>
<sequence length="105" mass="11568">MQKDMESELLSQINPDSAVDLEKVNRYLSMVTLIQKLAKEAADEPMIVVHNGAQQYKKANPAVNEVNRLNTSLISLGKDMGLNAVPVAPKVEEVKSKGYSKDDLL</sequence>
<organism evidence="1 2">
    <name type="scientific">Lacticaseibacillus pabuli</name>
    <dbReference type="NCBI Taxonomy" id="3025672"/>
    <lineage>
        <taxon>Bacteria</taxon>
        <taxon>Bacillati</taxon>
        <taxon>Bacillota</taxon>
        <taxon>Bacilli</taxon>
        <taxon>Lactobacillales</taxon>
        <taxon>Lactobacillaceae</taxon>
        <taxon>Lacticaseibacillus</taxon>
    </lineage>
</organism>
<protein>
    <submittedName>
        <fullName evidence="1">P27 family phage terminase small subunit</fullName>
    </submittedName>
</protein>